<dbReference type="GO" id="GO:1990529">
    <property type="term" value="C:glycosylphosphatidylinositol-mannosyltransferase I complex"/>
    <property type="evidence" value="ECO:0007669"/>
    <property type="project" value="TreeGrafter"/>
</dbReference>
<dbReference type="EMBL" id="JAUJLE010000049">
    <property type="protein sequence ID" value="KAK0996352.1"/>
    <property type="molecule type" value="Genomic_DNA"/>
</dbReference>
<organism evidence="1 2">
    <name type="scientific">Friedmanniomyces endolithicus</name>
    <dbReference type="NCBI Taxonomy" id="329885"/>
    <lineage>
        <taxon>Eukaryota</taxon>
        <taxon>Fungi</taxon>
        <taxon>Dikarya</taxon>
        <taxon>Ascomycota</taxon>
        <taxon>Pezizomycotina</taxon>
        <taxon>Dothideomycetes</taxon>
        <taxon>Dothideomycetidae</taxon>
        <taxon>Mycosphaerellales</taxon>
        <taxon>Teratosphaeriaceae</taxon>
        <taxon>Friedmanniomyces</taxon>
    </lineage>
</organism>
<evidence type="ECO:0000313" key="2">
    <source>
        <dbReference type="Proteomes" id="UP001175353"/>
    </source>
</evidence>
<dbReference type="GO" id="GO:0006506">
    <property type="term" value="P:GPI anchor biosynthetic process"/>
    <property type="evidence" value="ECO:0007669"/>
    <property type="project" value="InterPro"/>
</dbReference>
<reference evidence="1" key="1">
    <citation type="submission" date="2023-06" db="EMBL/GenBank/DDBJ databases">
        <title>Black Yeasts Isolated from many extreme environments.</title>
        <authorList>
            <person name="Coleine C."/>
            <person name="Stajich J.E."/>
            <person name="Selbmann L."/>
        </authorList>
    </citation>
    <scope>NUCLEOTIDE SEQUENCE</scope>
    <source>
        <strain evidence="1">CCFEE 5200</strain>
    </source>
</reference>
<name>A0AAN6KQ80_9PEZI</name>
<keyword evidence="1" id="KW-0378">Hydrolase</keyword>
<sequence length="199" mass="22595">MKQRITYLLPEGSTLTPDDILLSENGVNVSTAEPPAIEKRVTAGLSELPTELRNVFHDIHELHIRYASRMNCEGSSPLVSRLPPGLHVFFTPRRSDSEYVETPPFNRIKPLTPDQGQHLPHPPHHLLSILEMPLHFHVFQHPTHPLRTLRPHFLSTVLPPPPQASALPRLARPDLLPWSVPWTVSERSGESELCELHRH</sequence>
<dbReference type="AlphaFoldDB" id="A0AAN6KQ80"/>
<dbReference type="GO" id="GO:0008233">
    <property type="term" value="F:peptidase activity"/>
    <property type="evidence" value="ECO:0007669"/>
    <property type="project" value="UniProtKB-KW"/>
</dbReference>
<evidence type="ECO:0000313" key="1">
    <source>
        <dbReference type="EMBL" id="KAK0996352.1"/>
    </source>
</evidence>
<gene>
    <name evidence="1" type="primary">PBN1_1</name>
    <name evidence="1" type="ORF">LTR91_007051</name>
</gene>
<proteinExistence type="predicted"/>
<accession>A0AAN6KQ80</accession>
<dbReference type="GO" id="GO:0016020">
    <property type="term" value="C:membrane"/>
    <property type="evidence" value="ECO:0007669"/>
    <property type="project" value="GOC"/>
</dbReference>
<comment type="caution">
    <text evidence="1">The sequence shown here is derived from an EMBL/GenBank/DDBJ whole genome shotgun (WGS) entry which is preliminary data.</text>
</comment>
<dbReference type="PANTHER" id="PTHR28533">
    <property type="entry name" value="PROTEIN PBN1"/>
    <property type="match status" value="1"/>
</dbReference>
<dbReference type="PANTHER" id="PTHR28533:SF1">
    <property type="entry name" value="PROTEIN PBN1"/>
    <property type="match status" value="1"/>
</dbReference>
<keyword evidence="2" id="KW-1185">Reference proteome</keyword>
<dbReference type="Proteomes" id="UP001175353">
    <property type="component" value="Unassembled WGS sequence"/>
</dbReference>
<dbReference type="GO" id="GO:0006508">
    <property type="term" value="P:proteolysis"/>
    <property type="evidence" value="ECO:0007669"/>
    <property type="project" value="UniProtKB-KW"/>
</dbReference>
<dbReference type="InterPro" id="IPR042322">
    <property type="entry name" value="Pbn1"/>
</dbReference>
<keyword evidence="1" id="KW-0645">Protease</keyword>
<protein>
    <submittedName>
        <fullName evidence="1">Protease B nonderepressible form</fullName>
    </submittedName>
</protein>
<dbReference type="GO" id="GO:0000030">
    <property type="term" value="F:mannosyltransferase activity"/>
    <property type="evidence" value="ECO:0007669"/>
    <property type="project" value="TreeGrafter"/>
</dbReference>